<dbReference type="AlphaFoldDB" id="A0A0H5QKV3"/>
<dbReference type="EMBL" id="LN853659">
    <property type="protein sequence ID" value="CRY96402.1"/>
    <property type="molecule type" value="Genomic_DNA"/>
</dbReference>
<evidence type="ECO:0000313" key="1">
    <source>
        <dbReference type="EMBL" id="CRY96402.1"/>
    </source>
</evidence>
<organism evidence="1">
    <name type="scientific">uncultured prokaryote</name>
    <dbReference type="NCBI Taxonomy" id="198431"/>
    <lineage>
        <taxon>unclassified sequences</taxon>
        <taxon>environmental samples</taxon>
    </lineage>
</organism>
<reference evidence="1" key="2">
    <citation type="submission" date="2015-07" db="EMBL/GenBank/DDBJ databases">
        <title>Plasmids, circular viruses and viroids from rat gut.</title>
        <authorList>
            <person name="Jorgensen T.J."/>
            <person name="Hansen M.A."/>
            <person name="Xu Z."/>
            <person name="Tabak M.A."/>
            <person name="Sorensen S.J."/>
            <person name="Hansen L.H."/>
        </authorList>
    </citation>
    <scope>NUCLEOTIDE SEQUENCE</scope>
    <source>
        <strain evidence="1">RGFK1078</strain>
    </source>
</reference>
<proteinExistence type="predicted"/>
<accession>A0A0H5QKV3</accession>
<protein>
    <submittedName>
        <fullName evidence="1">Uncharacterized protein</fullName>
    </submittedName>
</protein>
<reference evidence="1" key="1">
    <citation type="submission" date="2015-06" db="EMBL/GenBank/DDBJ databases">
        <authorList>
            <person name="Joergensen T."/>
        </authorList>
    </citation>
    <scope>NUCLEOTIDE SEQUENCE</scope>
    <source>
        <strain evidence="1">RGFK1078</strain>
    </source>
</reference>
<name>A0A0H5QKV3_9ZZZZ</name>
<sequence>MKGEVDDEFDFCPLQPPWLRQRIEGMFFNYHDQYESFASQYSDGSNVIYEGTNITLDQINVMRSTLAEGLLPITGPFMPAFLPEGEQLFPTFWPKGKQPVNDPEFYDQMYAACWGLALWQIYGTLVNQTFIRTFKFGYYGRKRLDD</sequence>